<dbReference type="Proteomes" id="UP000234323">
    <property type="component" value="Unassembled WGS sequence"/>
</dbReference>
<dbReference type="PROSITE" id="PS50158">
    <property type="entry name" value="ZF_CCHC"/>
    <property type="match status" value="1"/>
</dbReference>
<keyword evidence="5" id="KW-1185">Reference proteome</keyword>
<keyword evidence="1" id="KW-0862">Zinc</keyword>
<dbReference type="AlphaFoldDB" id="A0A2I1HSV2"/>
<gene>
    <name evidence="4" type="ORF">RhiirA4_487689</name>
</gene>
<feature type="region of interest" description="Disordered" evidence="2">
    <location>
        <begin position="204"/>
        <end position="244"/>
    </location>
</feature>
<comment type="caution">
    <text evidence="4">The sequence shown here is derived from an EMBL/GenBank/DDBJ whole genome shotgun (WGS) entry which is preliminary data.</text>
</comment>
<protein>
    <recommendedName>
        <fullName evidence="3">CCHC-type domain-containing protein</fullName>
    </recommendedName>
</protein>
<evidence type="ECO:0000313" key="5">
    <source>
        <dbReference type="Proteomes" id="UP000234323"/>
    </source>
</evidence>
<dbReference type="VEuPathDB" id="FungiDB:RhiirFUN_010685"/>
<keyword evidence="1" id="KW-0479">Metal-binding</keyword>
<accession>A0A2I1HSV2</accession>
<reference evidence="4 5" key="1">
    <citation type="submission" date="2015-10" db="EMBL/GenBank/DDBJ databases">
        <title>Genome analyses suggest a sexual origin of heterokaryosis in a supposedly ancient asexual fungus.</title>
        <authorList>
            <person name="Ropars J."/>
            <person name="Sedzielewska K."/>
            <person name="Noel J."/>
            <person name="Charron P."/>
            <person name="Farinelli L."/>
            <person name="Marton T."/>
            <person name="Kruger M."/>
            <person name="Pelin A."/>
            <person name="Brachmann A."/>
            <person name="Corradi N."/>
        </authorList>
    </citation>
    <scope>NUCLEOTIDE SEQUENCE [LARGE SCALE GENOMIC DNA]</scope>
    <source>
        <strain evidence="4 5">A4</strain>
    </source>
</reference>
<evidence type="ECO:0000256" key="2">
    <source>
        <dbReference type="SAM" id="MobiDB-lite"/>
    </source>
</evidence>
<dbReference type="InterPro" id="IPR001878">
    <property type="entry name" value="Znf_CCHC"/>
</dbReference>
<sequence length="265" mass="30603">MKDYLTRTFYPSRRAWACAFTSRIFTAGVQTTSYVKGYNNIIKHELKSNGTLCNLASVIDARLESEEVDKLMSEYLTPHILFTDLDVNITDRCIEDQYDAKKTLLKSMMAEVGEERIQELWKITDMIPSRWYIDDKKCMDFAAKTYFVSQEAMQNFSGVTLVPNPLTVPITITDILYHAAKKKVKYGEIWRLAWQAAQLAVEHDSHADDNKENEPEQIENPLVSRRKERPETKRYKSSTEKKPCAKYTCKTCGQTGHNSTRCQSR</sequence>
<evidence type="ECO:0000259" key="3">
    <source>
        <dbReference type="PROSITE" id="PS50158"/>
    </source>
</evidence>
<evidence type="ECO:0000256" key="1">
    <source>
        <dbReference type="PROSITE-ProRule" id="PRU00047"/>
    </source>
</evidence>
<feature type="domain" description="CCHC-type" evidence="3">
    <location>
        <begin position="249"/>
        <end position="264"/>
    </location>
</feature>
<feature type="compositionally biased region" description="Basic and acidic residues" evidence="2">
    <location>
        <begin position="204"/>
        <end position="214"/>
    </location>
</feature>
<dbReference type="EMBL" id="LLXI01006174">
    <property type="protein sequence ID" value="PKY61975.1"/>
    <property type="molecule type" value="Genomic_DNA"/>
</dbReference>
<proteinExistence type="predicted"/>
<organism evidence="4 5">
    <name type="scientific">Rhizophagus irregularis</name>
    <dbReference type="NCBI Taxonomy" id="588596"/>
    <lineage>
        <taxon>Eukaryota</taxon>
        <taxon>Fungi</taxon>
        <taxon>Fungi incertae sedis</taxon>
        <taxon>Mucoromycota</taxon>
        <taxon>Glomeromycotina</taxon>
        <taxon>Glomeromycetes</taxon>
        <taxon>Glomerales</taxon>
        <taxon>Glomeraceae</taxon>
        <taxon>Rhizophagus</taxon>
    </lineage>
</organism>
<evidence type="ECO:0000313" key="4">
    <source>
        <dbReference type="EMBL" id="PKY61975.1"/>
    </source>
</evidence>
<name>A0A2I1HSV2_9GLOM</name>
<dbReference type="GO" id="GO:0003676">
    <property type="term" value="F:nucleic acid binding"/>
    <property type="evidence" value="ECO:0007669"/>
    <property type="project" value="InterPro"/>
</dbReference>
<keyword evidence="1" id="KW-0863">Zinc-finger</keyword>
<dbReference type="VEuPathDB" id="FungiDB:FUN_014049"/>
<dbReference type="GO" id="GO:0008270">
    <property type="term" value="F:zinc ion binding"/>
    <property type="evidence" value="ECO:0007669"/>
    <property type="project" value="UniProtKB-KW"/>
</dbReference>
<feature type="compositionally biased region" description="Basic and acidic residues" evidence="2">
    <location>
        <begin position="228"/>
        <end position="243"/>
    </location>
</feature>